<dbReference type="EMBL" id="CAJJDM010000057">
    <property type="protein sequence ID" value="CAD8076607.1"/>
    <property type="molecule type" value="Genomic_DNA"/>
</dbReference>
<comment type="caution">
    <text evidence="1">The sequence shown here is derived from an EMBL/GenBank/DDBJ whole genome shotgun (WGS) entry which is preliminary data.</text>
</comment>
<reference evidence="1" key="1">
    <citation type="submission" date="2021-01" db="EMBL/GenBank/DDBJ databases">
        <authorList>
            <consortium name="Genoscope - CEA"/>
            <person name="William W."/>
        </authorList>
    </citation>
    <scope>NUCLEOTIDE SEQUENCE</scope>
</reference>
<evidence type="ECO:0000313" key="2">
    <source>
        <dbReference type="Proteomes" id="UP000688137"/>
    </source>
</evidence>
<keyword evidence="2" id="KW-1185">Reference proteome</keyword>
<dbReference type="AlphaFoldDB" id="A0A8S1M8Y6"/>
<accession>A0A8S1M8Y6</accession>
<name>A0A8S1M8Y6_PARPR</name>
<dbReference type="Proteomes" id="UP000688137">
    <property type="component" value="Unassembled WGS sequence"/>
</dbReference>
<proteinExistence type="predicted"/>
<organism evidence="1 2">
    <name type="scientific">Paramecium primaurelia</name>
    <dbReference type="NCBI Taxonomy" id="5886"/>
    <lineage>
        <taxon>Eukaryota</taxon>
        <taxon>Sar</taxon>
        <taxon>Alveolata</taxon>
        <taxon>Ciliophora</taxon>
        <taxon>Intramacronucleata</taxon>
        <taxon>Oligohymenophorea</taxon>
        <taxon>Peniculida</taxon>
        <taxon>Parameciidae</taxon>
        <taxon>Paramecium</taxon>
    </lineage>
</organism>
<gene>
    <name evidence="1" type="ORF">PPRIM_AZ9-3.1.T0560227</name>
</gene>
<sequence>MVDQNNQTDVEKCIKQIRMVYIHNRGVFASQKSFCNNLIVNHQEYYSVFFETLIIPDTRILVQVN</sequence>
<evidence type="ECO:0000313" key="1">
    <source>
        <dbReference type="EMBL" id="CAD8076607.1"/>
    </source>
</evidence>
<protein>
    <submittedName>
        <fullName evidence="1">Uncharacterized protein</fullName>
    </submittedName>
</protein>